<dbReference type="GO" id="GO:0003700">
    <property type="term" value="F:DNA-binding transcription factor activity"/>
    <property type="evidence" value="ECO:0007669"/>
    <property type="project" value="TreeGrafter"/>
</dbReference>
<dbReference type="EMBL" id="QFLI01000001">
    <property type="protein sequence ID" value="PXY02849.1"/>
    <property type="molecule type" value="Genomic_DNA"/>
</dbReference>
<dbReference type="InterPro" id="IPR028082">
    <property type="entry name" value="Peripla_BP_I"/>
</dbReference>
<feature type="domain" description="HTH lacI-type" evidence="4">
    <location>
        <begin position="4"/>
        <end position="61"/>
    </location>
</feature>
<dbReference type="GO" id="GO:0000976">
    <property type="term" value="F:transcription cis-regulatory region binding"/>
    <property type="evidence" value="ECO:0007669"/>
    <property type="project" value="TreeGrafter"/>
</dbReference>
<dbReference type="RefSeq" id="WP_110359008.1">
    <property type="nucleotide sequence ID" value="NZ_QFLI01000001.1"/>
</dbReference>
<gene>
    <name evidence="5" type="ORF">DF185_01790</name>
</gene>
<dbReference type="SMART" id="SM00354">
    <property type="entry name" value="HTH_LACI"/>
    <property type="match status" value="1"/>
</dbReference>
<dbReference type="OrthoDB" id="9803256at2"/>
<keyword evidence="1" id="KW-0805">Transcription regulation</keyword>
<dbReference type="PANTHER" id="PTHR30146:SF109">
    <property type="entry name" value="HTH-TYPE TRANSCRIPTIONAL REGULATOR GALS"/>
    <property type="match status" value="1"/>
</dbReference>
<reference evidence="5 6" key="1">
    <citation type="submission" date="2018-05" db="EMBL/GenBank/DDBJ databases">
        <title>Marinifilum breve JC075T sp. nov., a marine bacterium isolated from Yongle Blue Hole in the South China Sea.</title>
        <authorList>
            <person name="Fu T."/>
        </authorList>
    </citation>
    <scope>NUCLEOTIDE SEQUENCE [LARGE SCALE GENOMIC DNA]</scope>
    <source>
        <strain evidence="5 6">JC075</strain>
    </source>
</reference>
<evidence type="ECO:0000313" key="6">
    <source>
        <dbReference type="Proteomes" id="UP000248079"/>
    </source>
</evidence>
<organism evidence="5 6">
    <name type="scientific">Marinifilum breve</name>
    <dbReference type="NCBI Taxonomy" id="2184082"/>
    <lineage>
        <taxon>Bacteria</taxon>
        <taxon>Pseudomonadati</taxon>
        <taxon>Bacteroidota</taxon>
        <taxon>Bacteroidia</taxon>
        <taxon>Marinilabiliales</taxon>
        <taxon>Marinifilaceae</taxon>
    </lineage>
</organism>
<keyword evidence="6" id="KW-1185">Reference proteome</keyword>
<dbReference type="SUPFAM" id="SSF47413">
    <property type="entry name" value="lambda repressor-like DNA-binding domains"/>
    <property type="match status" value="1"/>
</dbReference>
<keyword evidence="2" id="KW-0238">DNA-binding</keyword>
<dbReference type="Gene3D" id="1.10.260.40">
    <property type="entry name" value="lambda repressor-like DNA-binding domains"/>
    <property type="match status" value="1"/>
</dbReference>
<dbReference type="SUPFAM" id="SSF53822">
    <property type="entry name" value="Periplasmic binding protein-like I"/>
    <property type="match status" value="1"/>
</dbReference>
<dbReference type="InterPro" id="IPR000843">
    <property type="entry name" value="HTH_LacI"/>
</dbReference>
<dbReference type="AlphaFoldDB" id="A0A2V4A240"/>
<keyword evidence="3" id="KW-0804">Transcription</keyword>
<name>A0A2V4A240_9BACT</name>
<evidence type="ECO:0000256" key="2">
    <source>
        <dbReference type="ARBA" id="ARBA00023125"/>
    </source>
</evidence>
<dbReference type="Gene3D" id="3.40.50.2300">
    <property type="match status" value="2"/>
</dbReference>
<evidence type="ECO:0000313" key="5">
    <source>
        <dbReference type="EMBL" id="PXY02849.1"/>
    </source>
</evidence>
<dbReference type="InterPro" id="IPR010982">
    <property type="entry name" value="Lambda_DNA-bd_dom_sf"/>
</dbReference>
<dbReference type="CDD" id="cd01392">
    <property type="entry name" value="HTH_LacI"/>
    <property type="match status" value="1"/>
</dbReference>
<dbReference type="Pfam" id="PF00356">
    <property type="entry name" value="LacI"/>
    <property type="match status" value="1"/>
</dbReference>
<dbReference type="PANTHER" id="PTHR30146">
    <property type="entry name" value="LACI-RELATED TRANSCRIPTIONAL REPRESSOR"/>
    <property type="match status" value="1"/>
</dbReference>
<dbReference type="PROSITE" id="PS50932">
    <property type="entry name" value="HTH_LACI_2"/>
    <property type="match status" value="1"/>
</dbReference>
<sequence length="332" mass="37936">MKKKSIKDIAQELGYSKTTVSFVLNNKGDEKNISKKTQEKILAYVREVNYQPNQIAKSLKKGKTNTIGYLIPDISNPFYAKIGRLIEDLLADKGYHLIIGSTDETQEKEDLLLNMFVNRQVDGLILASSFENLGMLNTLAAQRFPMVFFDREHPDFFGNYILVENKNAMKGAVQKAIKHGAKKIGLLSITPNVYSLELRIDGYREALSDNLIDIDNSLIRIVDNNNLKESTKVQLKHLVEDQVDTIVFTNNQITAHAIWAMNIFHQEKIDDIRFVSFDNLDLFDYSKPKVTSVAQPIEKIAHYTVDILEEVMNKKECISKRIVLEPKLIERL</sequence>
<accession>A0A2V4A240</accession>
<evidence type="ECO:0000256" key="1">
    <source>
        <dbReference type="ARBA" id="ARBA00023015"/>
    </source>
</evidence>
<evidence type="ECO:0000259" key="4">
    <source>
        <dbReference type="PROSITE" id="PS50932"/>
    </source>
</evidence>
<proteinExistence type="predicted"/>
<comment type="caution">
    <text evidence="5">The sequence shown here is derived from an EMBL/GenBank/DDBJ whole genome shotgun (WGS) entry which is preliminary data.</text>
</comment>
<protein>
    <recommendedName>
        <fullName evidence="4">HTH lacI-type domain-containing protein</fullName>
    </recommendedName>
</protein>
<dbReference type="InterPro" id="IPR046335">
    <property type="entry name" value="LacI/GalR-like_sensor"/>
</dbReference>
<evidence type="ECO:0000256" key="3">
    <source>
        <dbReference type="ARBA" id="ARBA00023163"/>
    </source>
</evidence>
<dbReference type="Proteomes" id="UP000248079">
    <property type="component" value="Unassembled WGS sequence"/>
</dbReference>
<dbReference type="Pfam" id="PF13377">
    <property type="entry name" value="Peripla_BP_3"/>
    <property type="match status" value="1"/>
</dbReference>